<feature type="region of interest" description="Disordered" evidence="1">
    <location>
        <begin position="1252"/>
        <end position="1282"/>
    </location>
</feature>
<evidence type="ECO:0000256" key="1">
    <source>
        <dbReference type="SAM" id="MobiDB-lite"/>
    </source>
</evidence>
<feature type="compositionally biased region" description="Basic residues" evidence="1">
    <location>
        <begin position="1262"/>
        <end position="1282"/>
    </location>
</feature>
<name>W4MBY5_9BACT</name>
<evidence type="ECO:0000313" key="2">
    <source>
        <dbReference type="EMBL" id="ETX07157.1"/>
    </source>
</evidence>
<reference evidence="2 3" key="1">
    <citation type="journal article" date="2014" name="Nature">
        <title>An environmental bacterial taxon with a large and distinct metabolic repertoire.</title>
        <authorList>
            <person name="Wilson M.C."/>
            <person name="Mori T."/>
            <person name="Ruckert C."/>
            <person name="Uria A.R."/>
            <person name="Helf M.J."/>
            <person name="Takada K."/>
            <person name="Gernert C."/>
            <person name="Steffens U.A."/>
            <person name="Heycke N."/>
            <person name="Schmitt S."/>
            <person name="Rinke C."/>
            <person name="Helfrich E.J."/>
            <person name="Brachmann A.O."/>
            <person name="Gurgui C."/>
            <person name="Wakimoto T."/>
            <person name="Kracht M."/>
            <person name="Crusemann M."/>
            <person name="Hentschel U."/>
            <person name="Abe I."/>
            <person name="Matsunaga S."/>
            <person name="Kalinowski J."/>
            <person name="Takeyama H."/>
            <person name="Piel J."/>
        </authorList>
    </citation>
    <scope>NUCLEOTIDE SEQUENCE [LARGE SCALE GENOMIC DNA]</scope>
    <source>
        <strain evidence="3">TSY2</strain>
    </source>
</reference>
<evidence type="ECO:0000313" key="3">
    <source>
        <dbReference type="Proteomes" id="UP000019140"/>
    </source>
</evidence>
<dbReference type="EMBL" id="AZHX01000517">
    <property type="protein sequence ID" value="ETX07157.1"/>
    <property type="molecule type" value="Genomic_DNA"/>
</dbReference>
<organism evidence="2 3">
    <name type="scientific">Candidatus Entotheonella gemina</name>
    <dbReference type="NCBI Taxonomy" id="1429439"/>
    <lineage>
        <taxon>Bacteria</taxon>
        <taxon>Pseudomonadati</taxon>
        <taxon>Nitrospinota/Tectimicrobiota group</taxon>
        <taxon>Candidatus Tectimicrobiota</taxon>
        <taxon>Candidatus Entotheonellia</taxon>
        <taxon>Candidatus Entotheonellales</taxon>
        <taxon>Candidatus Entotheonellaceae</taxon>
        <taxon>Candidatus Entotheonella</taxon>
    </lineage>
</organism>
<protein>
    <submittedName>
        <fullName evidence="2">Uncharacterized protein</fullName>
    </submittedName>
</protein>
<comment type="caution">
    <text evidence="2">The sequence shown here is derived from an EMBL/GenBank/DDBJ whole genome shotgun (WGS) entry which is preliminary data.</text>
</comment>
<dbReference type="Proteomes" id="UP000019140">
    <property type="component" value="Unassembled WGS sequence"/>
</dbReference>
<proteinExistence type="predicted"/>
<accession>W4MBY5</accession>
<gene>
    <name evidence="2" type="ORF">ETSY2_12880</name>
</gene>
<dbReference type="HOGENOM" id="CLU_255985_0_0_7"/>
<sequence>MLPPLSAHFWIDGQGNVQTSLTYTMIESATSTRRWAFSNSFPELPLTDIRVKGSKRNEYERLPCFSNFDFLCANVSVCSQAMQDGEFDVPLQEGINFVGQIRPLGLLGIVEHFLNNDGPQTVFGPIIIPEDDTRIVLPNLNQDVSRSTLYPWEIVDYTLPGIHLSMSVPLAFKVGKAEFQDTQIRFYSPLKPDMFEPDSPYNIPVCAFTGTLDIPSADMAMDMIADLDIADSYLNIEGRFENFSLENMAKLASITGSGTNSLLPKPLSQVMKPLKALELTELTVGFYWDDGPVMDAVGIGIGMPDLEWEIWKDHVILKGIGSRFMIESPFSSPNMTVSLWGKTEIEGCEVDFSAQQLGSDIVVAIFAYDLPIPLKQLMKSYASGAAAPANMTVNTLELMLSTALDLQMSGALAQEPDSWDLALGPVKLTIANVMFDFTISNDAPFTGTFRGDLNIDKNIKISANYTVPGEFVIRGEAGQLKFRELLSKLTNQKVSLPKELDFTLIDASVMIKKGTSGLVFQLASQVQGFGFMAFEVKKVNGQWGAAAGVSLDAGLSDIPGLGALRSIEKLALMKDFVLVVSTYDGPQFCFPEMAAFNNPVLSHVSVQLPAGAGGVVSGLNSYSRWQLDSGGRETELLRKLFGLDPTLSVTLQISTPPQRKSSMFTSLETKLNGTWPMTTQVGVTLNNGTPGFFAAGNAKVKINRRNYNFDMALSFVGSGAYFSGSMLGTVNLSGVKLSNLALMASMNWAGIPSIGLAGTIDVSTFSSSVAVFFDSADPSKSIFAGAVSDLNLADVATSIAGVKKLHKDVDGVLDSIELKGTGAFTLPLSIVDALDNLELSKISSAFAKKKIPLPATQDQVLIVVKKKGKLWSLTNLYDKMKHYTLEKGDKGITVTLDAQLYCVPRPTRIGQLSFTEGTLINGAISILGLTATSKVEISSSKGLAVAADLDKALTIYKPKFFQLNAVQSDTGIEAVKGKGPRLSVSTFRQPENPIKEFRNPHVYLNGRLYFLGLEGESFVKISSKGFDFWLNIVRDTRIKLGTVDGKSKEQLSVLGNFSDVKALKAAVDTVLDYELKLNFKELGKLQLQTQVKGNVTTSFDGKNARVQFAGAFKYKSRSYNIKMAMKADAGDVEQLASLVAKEIEKAFAELFKSAEKWAKFVKSGGMEGVDTIGDTAKVLEKTFNQSAEDAAKTLRSAGHKMSDIGGSLKSVYQLDSKDMKSALQGAGYAASSVNKFVSSSYKDAKKEVTKAAKDTGKAVSKASKKTSKKAKKSKKKLKKAFR</sequence>
<keyword evidence="3" id="KW-1185">Reference proteome</keyword>